<gene>
    <name evidence="1" type="ORF">R3Q15_22455</name>
</gene>
<proteinExistence type="predicted"/>
<sequence>MTDNVSARPDDMRTYGGVVSVASADIASAAGESHLAAASEQVAGSKTALSLAVLDAAVKAAITRAAEQSEPVGPSVVNAAATYENADESSASRLREGELRL</sequence>
<evidence type="ECO:0000313" key="2">
    <source>
        <dbReference type="Proteomes" id="UP001185922"/>
    </source>
</evidence>
<name>A0AAE4UCB3_9ACTN</name>
<evidence type="ECO:0000313" key="1">
    <source>
        <dbReference type="EMBL" id="MDV6314597.1"/>
    </source>
</evidence>
<reference evidence="1" key="1">
    <citation type="submission" date="2023-10" db="EMBL/GenBank/DDBJ databases">
        <title>Development of a sustainable strategy for remediation of hydrocarbon-contaminated territories based on the waste exchange concept.</title>
        <authorList>
            <person name="Krivoruchko A."/>
        </authorList>
    </citation>
    <scope>NUCLEOTIDE SEQUENCE</scope>
    <source>
        <strain evidence="1">IEGM 1279</strain>
    </source>
</reference>
<dbReference type="AlphaFoldDB" id="A0AAE4UCB3"/>
<dbReference type="RefSeq" id="WP_317510405.1">
    <property type="nucleotide sequence ID" value="NZ_JAWLKH010000039.1"/>
</dbReference>
<dbReference type="Pfam" id="PF10824">
    <property type="entry name" value="T7SS_ESX_EspC"/>
    <property type="match status" value="1"/>
</dbReference>
<dbReference type="GO" id="GO:0009306">
    <property type="term" value="P:protein secretion"/>
    <property type="evidence" value="ECO:0007669"/>
    <property type="project" value="InterPro"/>
</dbReference>
<protein>
    <submittedName>
        <fullName evidence="1">Type VII secretion target</fullName>
    </submittedName>
</protein>
<organism evidence="1 2">
    <name type="scientific">Gordonia amicalis</name>
    <dbReference type="NCBI Taxonomy" id="89053"/>
    <lineage>
        <taxon>Bacteria</taxon>
        <taxon>Bacillati</taxon>
        <taxon>Actinomycetota</taxon>
        <taxon>Actinomycetes</taxon>
        <taxon>Mycobacteriales</taxon>
        <taxon>Gordoniaceae</taxon>
        <taxon>Gordonia</taxon>
    </lineage>
</organism>
<dbReference type="InterPro" id="IPR022536">
    <property type="entry name" value="EspC"/>
</dbReference>
<accession>A0AAE4UCB3</accession>
<comment type="caution">
    <text evidence="1">The sequence shown here is derived from an EMBL/GenBank/DDBJ whole genome shotgun (WGS) entry which is preliminary data.</text>
</comment>
<dbReference type="Proteomes" id="UP001185922">
    <property type="component" value="Unassembled WGS sequence"/>
</dbReference>
<dbReference type="EMBL" id="JAWLKH010000039">
    <property type="protein sequence ID" value="MDV6314597.1"/>
    <property type="molecule type" value="Genomic_DNA"/>
</dbReference>